<keyword evidence="1" id="KW-0812">Transmembrane</keyword>
<keyword evidence="3" id="KW-1185">Reference proteome</keyword>
<evidence type="ECO:0000256" key="1">
    <source>
        <dbReference type="SAM" id="Phobius"/>
    </source>
</evidence>
<sequence>MRPTRTRVRLVRTLVVLLATTLVVLATALGAVLSVLDAARTVRDHTTEAVLEVAAARTALGEADLAASESFRTGEAKLAGPGQDFANDLAGASQSLAKVAEANQAGAAGTGILQVVAGLVAAYSGAVGQADAHFRQPGNEVLGVADLWYASRLLHGPDGVLAQLTTLQRLERAELDHQLEDGMGPALLPWWLLVPATSVVLLAGTQWYLWRRFRRRFNLQLVGATALTVGVGVTLAVALGLQLRLDDVRARIDTVLADRQSRITAADVAGQTELATLLARHCVPAPGCGSTVANFTAQPRFAATPAGEAAIDAGTEDVLARARDAADSRGIEYLAPAFSIATLGLIAWGLSRRIDEYRYHA</sequence>
<dbReference type="AlphaFoldDB" id="A0A229SPZ1"/>
<keyword evidence="1" id="KW-0472">Membrane</keyword>
<feature type="transmembrane region" description="Helical" evidence="1">
    <location>
        <begin position="333"/>
        <end position="350"/>
    </location>
</feature>
<feature type="transmembrane region" description="Helical" evidence="1">
    <location>
        <begin position="221"/>
        <end position="241"/>
    </location>
</feature>
<protein>
    <submittedName>
        <fullName evidence="2">Uncharacterized protein</fullName>
    </submittedName>
</protein>
<dbReference type="OrthoDB" id="4350469at2"/>
<accession>A0A229SPZ1</accession>
<organism evidence="2 3">
    <name type="scientific">Amycolatopsis vastitatis</name>
    <dbReference type="NCBI Taxonomy" id="1905142"/>
    <lineage>
        <taxon>Bacteria</taxon>
        <taxon>Bacillati</taxon>
        <taxon>Actinomycetota</taxon>
        <taxon>Actinomycetes</taxon>
        <taxon>Pseudonocardiales</taxon>
        <taxon>Pseudonocardiaceae</taxon>
        <taxon>Amycolatopsis</taxon>
    </lineage>
</organism>
<evidence type="ECO:0000313" key="3">
    <source>
        <dbReference type="Proteomes" id="UP000215199"/>
    </source>
</evidence>
<reference evidence="3" key="1">
    <citation type="submission" date="2017-07" db="EMBL/GenBank/DDBJ databases">
        <title>Comparative genome mining reveals phylogenetic distribution patterns of secondary metabolites in Amycolatopsis.</title>
        <authorList>
            <person name="Adamek M."/>
            <person name="Alanjary M."/>
            <person name="Sales-Ortells H."/>
            <person name="Goodfellow M."/>
            <person name="Bull A.T."/>
            <person name="Kalinowski J."/>
            <person name="Ziemert N."/>
        </authorList>
    </citation>
    <scope>NUCLEOTIDE SEQUENCE [LARGE SCALE GENOMIC DNA]</scope>
    <source>
        <strain evidence="3">H5</strain>
    </source>
</reference>
<proteinExistence type="predicted"/>
<evidence type="ECO:0000313" key="2">
    <source>
        <dbReference type="EMBL" id="OXM60918.1"/>
    </source>
</evidence>
<dbReference type="Proteomes" id="UP000215199">
    <property type="component" value="Unassembled WGS sequence"/>
</dbReference>
<gene>
    <name evidence="2" type="ORF">CF165_40545</name>
</gene>
<comment type="caution">
    <text evidence="2">The sequence shown here is derived from an EMBL/GenBank/DDBJ whole genome shotgun (WGS) entry which is preliminary data.</text>
</comment>
<keyword evidence="1" id="KW-1133">Transmembrane helix</keyword>
<dbReference type="EMBL" id="NMUL01000053">
    <property type="protein sequence ID" value="OXM60918.1"/>
    <property type="molecule type" value="Genomic_DNA"/>
</dbReference>
<feature type="transmembrane region" description="Helical" evidence="1">
    <location>
        <begin position="188"/>
        <end position="209"/>
    </location>
</feature>
<name>A0A229SPZ1_9PSEU</name>